<dbReference type="Pfam" id="PF00076">
    <property type="entry name" value="RRM_1"/>
    <property type="match status" value="1"/>
</dbReference>
<sequence length="426" mass="46781">MTAENTTVLEPVVGKDEIGWMFVQEYYTYLNKEPHRLHCFYTKKSTLVHGEEGEAINLCHGQQEIHNKILDLDFQNCKVLISNVDSLASCNGGIVIQVLGEMSNKGKLSRKFAQTFFLAEQPNGYFVLNDIFRFLREDVEDEDVEETEAPEVSHMNSNNAPSFTPQESKDESLPSEPYKSETENPQVPLAAVSTASPEPANVEVPQQPNPEPLPSVASPSPTQAAPVFNKSEAEAAPKQLSPAAPSATARAPKTWANLIARNAPESKSQTAVADSIPSPQRQTSTIKPANVPTTQQPQNEKQLETSVFVKNIPDDVAEDSLKQVLGIFGSVKSVEYARRKGTAYVDFNDHACVQAALTKGSVETENGTLSIEERRRVVPNRLGKSNDRRGGDSYNGGARRQFRNRPGRGGYDGPSKENNATKKQNI</sequence>
<feature type="region of interest" description="Disordered" evidence="3">
    <location>
        <begin position="378"/>
        <end position="426"/>
    </location>
</feature>
<dbReference type="InterPro" id="IPR032710">
    <property type="entry name" value="NTF2-like_dom_sf"/>
</dbReference>
<dbReference type="Pfam" id="PF02136">
    <property type="entry name" value="NTF2"/>
    <property type="match status" value="1"/>
</dbReference>
<dbReference type="FunFam" id="3.10.450.50:FF:000003">
    <property type="entry name" value="Nuclear transport factor 2 family protein"/>
    <property type="match status" value="1"/>
</dbReference>
<protein>
    <submittedName>
        <fullName evidence="6">Ubiquitin protease cofactor Nxt3</fullName>
    </submittedName>
</protein>
<dbReference type="GO" id="GO:0006508">
    <property type="term" value="P:proteolysis"/>
    <property type="evidence" value="ECO:0007669"/>
    <property type="project" value="UniProtKB-KW"/>
</dbReference>
<dbReference type="SUPFAM" id="SSF54928">
    <property type="entry name" value="RNA-binding domain, RBD"/>
    <property type="match status" value="1"/>
</dbReference>
<dbReference type="Gene3D" id="3.10.450.50">
    <property type="match status" value="1"/>
</dbReference>
<dbReference type="InterPro" id="IPR035979">
    <property type="entry name" value="RBD_domain_sf"/>
</dbReference>
<accession>A0AAE9W904</accession>
<dbReference type="GO" id="GO:0005829">
    <property type="term" value="C:cytosol"/>
    <property type="evidence" value="ECO:0007669"/>
    <property type="project" value="TreeGrafter"/>
</dbReference>
<feature type="compositionally biased region" description="Polar residues" evidence="3">
    <location>
        <begin position="154"/>
        <end position="166"/>
    </location>
</feature>
<dbReference type="GO" id="GO:0034517">
    <property type="term" value="P:ribophagy"/>
    <property type="evidence" value="ECO:0007669"/>
    <property type="project" value="TreeGrafter"/>
</dbReference>
<proteinExistence type="predicted"/>
<evidence type="ECO:0000259" key="4">
    <source>
        <dbReference type="PROSITE" id="PS50102"/>
    </source>
</evidence>
<dbReference type="Gene3D" id="3.30.70.330">
    <property type="match status" value="1"/>
</dbReference>
<dbReference type="SMART" id="SM00360">
    <property type="entry name" value="RRM"/>
    <property type="match status" value="1"/>
</dbReference>
<dbReference type="GeneID" id="80874130"/>
<dbReference type="CDD" id="cd00590">
    <property type="entry name" value="RRM_SF"/>
    <property type="match status" value="1"/>
</dbReference>
<dbReference type="InterPro" id="IPR018222">
    <property type="entry name" value="Nuclear_transport_factor_2_euk"/>
</dbReference>
<dbReference type="Proteomes" id="UP001212411">
    <property type="component" value="Chromosome 1"/>
</dbReference>
<evidence type="ECO:0000313" key="7">
    <source>
        <dbReference type="Proteomes" id="UP001212411"/>
    </source>
</evidence>
<dbReference type="KEGG" id="som:SOMG_00647"/>
<dbReference type="EMBL" id="CP115611">
    <property type="protein sequence ID" value="WBW71563.1"/>
    <property type="molecule type" value="Genomic_DNA"/>
</dbReference>
<name>A0AAE9W904_9SCHI</name>
<dbReference type="SUPFAM" id="SSF54427">
    <property type="entry name" value="NTF2-like"/>
    <property type="match status" value="1"/>
</dbReference>
<dbReference type="InterPro" id="IPR002075">
    <property type="entry name" value="NTF2_dom"/>
</dbReference>
<dbReference type="InterPro" id="IPR039539">
    <property type="entry name" value="Ras_GTPase_bind_prot"/>
</dbReference>
<evidence type="ECO:0000259" key="5">
    <source>
        <dbReference type="PROSITE" id="PS50177"/>
    </source>
</evidence>
<dbReference type="PROSITE" id="PS50102">
    <property type="entry name" value="RRM"/>
    <property type="match status" value="1"/>
</dbReference>
<dbReference type="GO" id="GO:0016579">
    <property type="term" value="P:protein deubiquitination"/>
    <property type="evidence" value="ECO:0007669"/>
    <property type="project" value="TreeGrafter"/>
</dbReference>
<keyword evidence="6" id="KW-0645">Protease</keyword>
<dbReference type="GO" id="GO:1990904">
    <property type="term" value="C:ribonucleoprotein complex"/>
    <property type="evidence" value="ECO:0007669"/>
    <property type="project" value="TreeGrafter"/>
</dbReference>
<reference evidence="6 7" key="1">
    <citation type="journal article" date="2023" name="G3 (Bethesda)">
        <title>A high-quality reference genome for the fission yeast Schizosaccharomyces osmophilus.</title>
        <authorList>
            <person name="Jia G.S."/>
            <person name="Zhang W.C."/>
            <person name="Liang Y."/>
            <person name="Liu X.H."/>
            <person name="Rhind N."/>
            <person name="Pidoux A."/>
            <person name="Brysch-Herzberg M."/>
            <person name="Du L.L."/>
        </authorList>
    </citation>
    <scope>NUCLEOTIDE SEQUENCE [LARGE SCALE GENOMIC DNA]</scope>
    <source>
        <strain evidence="6 7">CBS 15793</strain>
    </source>
</reference>
<feature type="compositionally biased region" description="Basic and acidic residues" evidence="3">
    <location>
        <begin position="167"/>
        <end position="182"/>
    </location>
</feature>
<evidence type="ECO:0000256" key="1">
    <source>
        <dbReference type="ARBA" id="ARBA00022884"/>
    </source>
</evidence>
<dbReference type="GO" id="GO:0008233">
    <property type="term" value="F:peptidase activity"/>
    <property type="evidence" value="ECO:0007669"/>
    <property type="project" value="UniProtKB-KW"/>
</dbReference>
<feature type="domain" description="RRM" evidence="4">
    <location>
        <begin position="305"/>
        <end position="376"/>
    </location>
</feature>
<feature type="domain" description="NTF2" evidence="5">
    <location>
        <begin position="18"/>
        <end position="134"/>
    </location>
</feature>
<dbReference type="GO" id="GO:1990861">
    <property type="term" value="C:Ubp3-Bre5 deubiquitination complex"/>
    <property type="evidence" value="ECO:0007669"/>
    <property type="project" value="TreeGrafter"/>
</dbReference>
<organism evidence="6 7">
    <name type="scientific">Schizosaccharomyces osmophilus</name>
    <dbReference type="NCBI Taxonomy" id="2545709"/>
    <lineage>
        <taxon>Eukaryota</taxon>
        <taxon>Fungi</taxon>
        <taxon>Dikarya</taxon>
        <taxon>Ascomycota</taxon>
        <taxon>Taphrinomycotina</taxon>
        <taxon>Schizosaccharomycetes</taxon>
        <taxon>Schizosaccharomycetales</taxon>
        <taxon>Schizosaccharomycetaceae</taxon>
        <taxon>Schizosaccharomyces</taxon>
    </lineage>
</organism>
<dbReference type="PANTHER" id="PTHR10693">
    <property type="entry name" value="RAS GTPASE-ACTIVATING PROTEIN-BINDING PROTEIN"/>
    <property type="match status" value="1"/>
</dbReference>
<dbReference type="InterPro" id="IPR000504">
    <property type="entry name" value="RRM_dom"/>
</dbReference>
<feature type="region of interest" description="Disordered" evidence="3">
    <location>
        <begin position="142"/>
        <end position="302"/>
    </location>
</feature>
<evidence type="ECO:0000313" key="6">
    <source>
        <dbReference type="EMBL" id="WBW71563.1"/>
    </source>
</evidence>
<keyword evidence="7" id="KW-1185">Reference proteome</keyword>
<dbReference type="AlphaFoldDB" id="A0AAE9W904"/>
<dbReference type="PANTHER" id="PTHR10693:SF20">
    <property type="entry name" value="AT27578P"/>
    <property type="match status" value="1"/>
</dbReference>
<dbReference type="CDD" id="cd00780">
    <property type="entry name" value="NTF2"/>
    <property type="match status" value="1"/>
</dbReference>
<feature type="compositionally biased region" description="Polar residues" evidence="3">
    <location>
        <begin position="265"/>
        <end position="300"/>
    </location>
</feature>
<evidence type="ECO:0000256" key="2">
    <source>
        <dbReference type="PROSITE-ProRule" id="PRU00176"/>
    </source>
</evidence>
<evidence type="ECO:0000256" key="3">
    <source>
        <dbReference type="SAM" id="MobiDB-lite"/>
    </source>
</evidence>
<keyword evidence="6" id="KW-0378">Hydrolase</keyword>
<keyword evidence="1 2" id="KW-0694">RNA-binding</keyword>
<dbReference type="GO" id="GO:0003729">
    <property type="term" value="F:mRNA binding"/>
    <property type="evidence" value="ECO:0007669"/>
    <property type="project" value="TreeGrafter"/>
</dbReference>
<dbReference type="InterPro" id="IPR012677">
    <property type="entry name" value="Nucleotide-bd_a/b_plait_sf"/>
</dbReference>
<dbReference type="RefSeq" id="XP_056035806.1">
    <property type="nucleotide sequence ID" value="XM_056179441.1"/>
</dbReference>
<dbReference type="PROSITE" id="PS50177">
    <property type="entry name" value="NTF2_DOMAIN"/>
    <property type="match status" value="1"/>
</dbReference>
<feature type="compositionally biased region" description="Low complexity" evidence="3">
    <location>
        <begin position="241"/>
        <end position="252"/>
    </location>
</feature>
<feature type="compositionally biased region" description="Polar residues" evidence="3">
    <location>
        <begin position="416"/>
        <end position="426"/>
    </location>
</feature>
<gene>
    <name evidence="6" type="primary">nxt3</name>
    <name evidence="6" type="ORF">SOMG_00647</name>
</gene>